<feature type="transmembrane region" description="Helical" evidence="7">
    <location>
        <begin position="315"/>
        <end position="335"/>
    </location>
</feature>
<keyword evidence="2" id="KW-1003">Cell membrane</keyword>
<evidence type="ECO:0000313" key="9">
    <source>
        <dbReference type="Proteomes" id="UP000279968"/>
    </source>
</evidence>
<dbReference type="EMBL" id="RBAN01000001">
    <property type="protein sequence ID" value="RKN57511.1"/>
    <property type="molecule type" value="Genomic_DNA"/>
</dbReference>
<sequence length="463" mass="48100">MTVRPQDGPWRSGDFRLLVAGQTVTQLGTDVTGLAFPLIAVLLLDATPWQLGALVAVQNGAFLLVGVPAGVWLDRRRLRPVLIVSDLVRCAALVTVTVAAALSWLTLPLLMATAAVMGVMRVLFDIGHQSYLPTVLGRRHLLEGNSAVETVRSSGQVAGPSLGGWLTQLAGATNTLLVDAASFLVSAACLARIRTREPAPRRTGRAGPVHEAREGLRLVLANPVLRAIAVTSALSNLLFAAATALLVLFLVDTAGFAPGTAGMLMSAAPAAALLGAATATRLARRFGSARIIWLSLAVTTPLNLLIPLTGPGWGAALFVAGIVGGGLGQVVYGITQVTYRQTVVPARFLCRVNASMRFLVMGAMPLGGLLGGALGDAVGVRTTLLVVGVGLVLAPVPLLLSPLGRARELDELAPRPEVERPPVTTTGARAGRHRRRPATTRPGGPRHPAPGGRRAARRTSTGS</sequence>
<reference evidence="8 9" key="1">
    <citation type="journal article" date="2015" name="Int. J. Syst. Evol. Microbiol.">
        <title>Micromonospora costi sp. nov., isolated from a leaf of Costus speciosus.</title>
        <authorList>
            <person name="Thawai C."/>
        </authorList>
    </citation>
    <scope>NUCLEOTIDE SEQUENCE [LARGE SCALE GENOMIC DNA]</scope>
    <source>
        <strain evidence="8 9">CS1-12</strain>
    </source>
</reference>
<feature type="transmembrane region" description="Helical" evidence="7">
    <location>
        <begin position="380"/>
        <end position="400"/>
    </location>
</feature>
<dbReference type="PANTHER" id="PTHR23513">
    <property type="entry name" value="INTEGRAL MEMBRANE EFFLUX PROTEIN-RELATED"/>
    <property type="match status" value="1"/>
</dbReference>
<protein>
    <submittedName>
        <fullName evidence="8">MFS transporter</fullName>
    </submittedName>
</protein>
<feature type="transmembrane region" description="Helical" evidence="7">
    <location>
        <begin position="51"/>
        <end position="73"/>
    </location>
</feature>
<dbReference type="GO" id="GO:0005886">
    <property type="term" value="C:plasma membrane"/>
    <property type="evidence" value="ECO:0007669"/>
    <property type="project" value="UniProtKB-SubCell"/>
</dbReference>
<dbReference type="Pfam" id="PF07690">
    <property type="entry name" value="MFS_1"/>
    <property type="match status" value="1"/>
</dbReference>
<accession>A0A3B0AAA8</accession>
<keyword evidence="3 7" id="KW-0812">Transmembrane</keyword>
<comment type="subcellular location">
    <subcellularLocation>
        <location evidence="1">Cell membrane</location>
        <topology evidence="1">Multi-pass membrane protein</topology>
    </subcellularLocation>
</comment>
<evidence type="ECO:0000256" key="5">
    <source>
        <dbReference type="ARBA" id="ARBA00023136"/>
    </source>
</evidence>
<evidence type="ECO:0000313" key="8">
    <source>
        <dbReference type="EMBL" id="RKN57511.1"/>
    </source>
</evidence>
<dbReference type="CDD" id="cd06173">
    <property type="entry name" value="MFS_MefA_like"/>
    <property type="match status" value="1"/>
</dbReference>
<evidence type="ECO:0000256" key="2">
    <source>
        <dbReference type="ARBA" id="ARBA00022475"/>
    </source>
</evidence>
<feature type="transmembrane region" description="Helical" evidence="7">
    <location>
        <begin position="227"/>
        <end position="250"/>
    </location>
</feature>
<proteinExistence type="predicted"/>
<evidence type="ECO:0000256" key="7">
    <source>
        <dbReference type="SAM" id="Phobius"/>
    </source>
</evidence>
<evidence type="ECO:0000256" key="4">
    <source>
        <dbReference type="ARBA" id="ARBA00022989"/>
    </source>
</evidence>
<dbReference type="GO" id="GO:0022857">
    <property type="term" value="F:transmembrane transporter activity"/>
    <property type="evidence" value="ECO:0007669"/>
    <property type="project" value="InterPro"/>
</dbReference>
<gene>
    <name evidence="8" type="ORF">D7193_02240</name>
</gene>
<evidence type="ECO:0000256" key="3">
    <source>
        <dbReference type="ARBA" id="ARBA00022692"/>
    </source>
</evidence>
<organism evidence="8 9">
    <name type="scientific">Micromonospora costi</name>
    <dbReference type="NCBI Taxonomy" id="1530042"/>
    <lineage>
        <taxon>Bacteria</taxon>
        <taxon>Bacillati</taxon>
        <taxon>Actinomycetota</taxon>
        <taxon>Actinomycetes</taxon>
        <taxon>Micromonosporales</taxon>
        <taxon>Micromonosporaceae</taxon>
        <taxon>Micromonospora</taxon>
    </lineage>
</organism>
<evidence type="ECO:0000256" key="1">
    <source>
        <dbReference type="ARBA" id="ARBA00004651"/>
    </source>
</evidence>
<evidence type="ECO:0000256" key="6">
    <source>
        <dbReference type="SAM" id="MobiDB-lite"/>
    </source>
</evidence>
<feature type="transmembrane region" description="Helical" evidence="7">
    <location>
        <begin position="291"/>
        <end position="309"/>
    </location>
</feature>
<dbReference type="AlphaFoldDB" id="A0A3B0AAA8"/>
<name>A0A3B0AAA8_9ACTN</name>
<dbReference type="InterPro" id="IPR036259">
    <property type="entry name" value="MFS_trans_sf"/>
</dbReference>
<dbReference type="PANTHER" id="PTHR23513:SF6">
    <property type="entry name" value="MAJOR FACILITATOR SUPERFAMILY ASSOCIATED DOMAIN-CONTAINING PROTEIN"/>
    <property type="match status" value="1"/>
</dbReference>
<feature type="region of interest" description="Disordered" evidence="6">
    <location>
        <begin position="412"/>
        <end position="463"/>
    </location>
</feature>
<keyword evidence="5 7" id="KW-0472">Membrane</keyword>
<dbReference type="Proteomes" id="UP000279968">
    <property type="component" value="Unassembled WGS sequence"/>
</dbReference>
<dbReference type="RefSeq" id="WP_120777701.1">
    <property type="nucleotide sequence ID" value="NZ_JBHLUP010000009.1"/>
</dbReference>
<keyword evidence="4 7" id="KW-1133">Transmembrane helix</keyword>
<dbReference type="SUPFAM" id="SSF103473">
    <property type="entry name" value="MFS general substrate transporter"/>
    <property type="match status" value="1"/>
</dbReference>
<comment type="caution">
    <text evidence="8">The sequence shown here is derived from an EMBL/GenBank/DDBJ whole genome shotgun (WGS) entry which is preliminary data.</text>
</comment>
<feature type="transmembrane region" description="Helical" evidence="7">
    <location>
        <begin position="256"/>
        <end position="279"/>
    </location>
</feature>
<feature type="transmembrane region" description="Helical" evidence="7">
    <location>
        <begin position="356"/>
        <end position="374"/>
    </location>
</feature>
<dbReference type="OrthoDB" id="9815525at2"/>
<keyword evidence="9" id="KW-1185">Reference proteome</keyword>
<dbReference type="Gene3D" id="1.20.1250.20">
    <property type="entry name" value="MFS general substrate transporter like domains"/>
    <property type="match status" value="1"/>
</dbReference>
<dbReference type="InterPro" id="IPR011701">
    <property type="entry name" value="MFS"/>
</dbReference>